<name>A0A8J7Y114_9EURY</name>
<sequence length="50" mass="5307">MSGFATAVTESQKAPDALQSRDSLRAHCVRVLASSGFPERVGPFQSTRVG</sequence>
<feature type="region of interest" description="Disordered" evidence="1">
    <location>
        <begin position="1"/>
        <end position="20"/>
    </location>
</feature>
<gene>
    <name evidence="2" type="ORF">KTS45_00865</name>
</gene>
<evidence type="ECO:0000313" key="3">
    <source>
        <dbReference type="Proteomes" id="UP000766550"/>
    </source>
</evidence>
<protein>
    <submittedName>
        <fullName evidence="2">Uncharacterized protein</fullName>
    </submittedName>
</protein>
<proteinExistence type="predicted"/>
<dbReference type="Proteomes" id="UP000766550">
    <property type="component" value="Unassembled WGS sequence"/>
</dbReference>
<reference evidence="2 3" key="1">
    <citation type="submission" date="2021-06" db="EMBL/GenBank/DDBJ databases">
        <title>New haloarchaea isolates fom saline soil.</title>
        <authorList>
            <person name="Duran-Viseras A."/>
            <person name="Sanchez-Porro C.S."/>
            <person name="Ventosa A."/>
        </authorList>
    </citation>
    <scope>NUCLEOTIDE SEQUENCE [LARGE SCALE GENOMIC DNA]</scope>
    <source>
        <strain evidence="2 3">JCM 183640</strain>
    </source>
</reference>
<evidence type="ECO:0000313" key="2">
    <source>
        <dbReference type="EMBL" id="MBV0922740.1"/>
    </source>
</evidence>
<comment type="caution">
    <text evidence="2">The sequence shown here is derived from an EMBL/GenBank/DDBJ whole genome shotgun (WGS) entry which is preliminary data.</text>
</comment>
<keyword evidence="3" id="KW-1185">Reference proteome</keyword>
<organism evidence="2 3">
    <name type="scientific">Haloarcula limicola</name>
    <dbReference type="NCBI Taxonomy" id="1429915"/>
    <lineage>
        <taxon>Archaea</taxon>
        <taxon>Methanobacteriati</taxon>
        <taxon>Methanobacteriota</taxon>
        <taxon>Stenosarchaea group</taxon>
        <taxon>Halobacteria</taxon>
        <taxon>Halobacteriales</taxon>
        <taxon>Haloarculaceae</taxon>
        <taxon>Haloarcula</taxon>
    </lineage>
</organism>
<accession>A0A8J7Y114</accession>
<evidence type="ECO:0000256" key="1">
    <source>
        <dbReference type="SAM" id="MobiDB-lite"/>
    </source>
</evidence>
<dbReference type="EMBL" id="JAHQXF010000001">
    <property type="protein sequence ID" value="MBV0922740.1"/>
    <property type="molecule type" value="Genomic_DNA"/>
</dbReference>
<dbReference type="OrthoDB" id="377364at2157"/>
<dbReference type="RefSeq" id="WP_162315916.1">
    <property type="nucleotide sequence ID" value="NZ_JAHQXF010000001.1"/>
</dbReference>
<dbReference type="AlphaFoldDB" id="A0A8J7Y114"/>